<dbReference type="Proteomes" id="UP000642284">
    <property type="component" value="Unassembled WGS sequence"/>
</dbReference>
<keyword evidence="4" id="KW-1185">Reference proteome</keyword>
<dbReference type="EMBL" id="JACTVJ010000042">
    <property type="protein sequence ID" value="MBC9719433.1"/>
    <property type="molecule type" value="Genomic_DNA"/>
</dbReference>
<evidence type="ECO:0000256" key="1">
    <source>
        <dbReference type="ARBA" id="ARBA00022723"/>
    </source>
</evidence>
<accession>A0ABR7SVL3</accession>
<gene>
    <name evidence="3" type="ORF">H9Y04_43700</name>
</gene>
<evidence type="ECO:0000259" key="2">
    <source>
        <dbReference type="Pfam" id="PF01557"/>
    </source>
</evidence>
<dbReference type="Gene3D" id="3.90.850.10">
    <property type="entry name" value="Fumarylacetoacetase-like, C-terminal domain"/>
    <property type="match status" value="1"/>
</dbReference>
<dbReference type="InterPro" id="IPR036663">
    <property type="entry name" value="Fumarylacetoacetase_C_sf"/>
</dbReference>
<dbReference type="PANTHER" id="PTHR11820:SF7">
    <property type="entry name" value="ACYLPYRUVASE FAHD1, MITOCHONDRIAL"/>
    <property type="match status" value="1"/>
</dbReference>
<keyword evidence="1" id="KW-0479">Metal-binding</keyword>
<evidence type="ECO:0000313" key="3">
    <source>
        <dbReference type="EMBL" id="MBC9719433.1"/>
    </source>
</evidence>
<protein>
    <submittedName>
        <fullName evidence="3">Fumarylacetoacetate hydrolase family protein</fullName>
    </submittedName>
</protein>
<evidence type="ECO:0000313" key="4">
    <source>
        <dbReference type="Proteomes" id="UP000642284"/>
    </source>
</evidence>
<dbReference type="Pfam" id="PF01557">
    <property type="entry name" value="FAA_hydrolase"/>
    <property type="match status" value="1"/>
</dbReference>
<keyword evidence="3" id="KW-0378">Hydrolase</keyword>
<dbReference type="GO" id="GO:0016787">
    <property type="term" value="F:hydrolase activity"/>
    <property type="evidence" value="ECO:0007669"/>
    <property type="project" value="UniProtKB-KW"/>
</dbReference>
<reference evidence="3 4" key="1">
    <citation type="submission" date="2020-08" db="EMBL/GenBank/DDBJ databases">
        <title>Genemic of Streptomyces polyaspartic.</title>
        <authorList>
            <person name="Liu W."/>
        </authorList>
    </citation>
    <scope>NUCLEOTIDE SEQUENCE [LARGE SCALE GENOMIC DNA]</scope>
    <source>
        <strain evidence="3 4">TRM66268-LWL</strain>
    </source>
</reference>
<dbReference type="SUPFAM" id="SSF56529">
    <property type="entry name" value="FAH"/>
    <property type="match status" value="1"/>
</dbReference>
<dbReference type="PANTHER" id="PTHR11820">
    <property type="entry name" value="ACYLPYRUVASE"/>
    <property type="match status" value="1"/>
</dbReference>
<sequence>MGPYAVSADEVGDPRKLIVSCTVNGQLRQQAPIEDLIFDVPDLISIISSGITLRSGDIIATGTPAGTGVGFTPPRFLQPGDVIECAITGLGKLRNTIAVPTHPAPGAEKTGCGSTVGR</sequence>
<comment type="caution">
    <text evidence="3">The sequence shown here is derived from an EMBL/GenBank/DDBJ whole genome shotgun (WGS) entry which is preliminary data.</text>
</comment>
<dbReference type="InterPro" id="IPR011234">
    <property type="entry name" value="Fumarylacetoacetase-like_C"/>
</dbReference>
<feature type="domain" description="Fumarylacetoacetase-like C-terminal" evidence="2">
    <location>
        <begin position="1"/>
        <end position="97"/>
    </location>
</feature>
<proteinExistence type="predicted"/>
<organism evidence="3 4">
    <name type="scientific">Streptomyces polyasparticus</name>
    <dbReference type="NCBI Taxonomy" id="2767826"/>
    <lineage>
        <taxon>Bacteria</taxon>
        <taxon>Bacillati</taxon>
        <taxon>Actinomycetota</taxon>
        <taxon>Actinomycetes</taxon>
        <taxon>Kitasatosporales</taxon>
        <taxon>Streptomycetaceae</taxon>
        <taxon>Streptomyces</taxon>
    </lineage>
</organism>
<name>A0ABR7SVL3_9ACTN</name>